<reference evidence="8 9" key="1">
    <citation type="journal article" date="2021" name="PeerJ">
        <title>Analysis of 44 Vibrio anguillarum genomes reveals high genetic diversity.</title>
        <authorList>
            <person name="Hansen M.J."/>
            <person name="Dalsgaard I."/>
        </authorList>
    </citation>
    <scope>NUCLEOTIDE SEQUENCE [LARGE SCALE GENOMIC DNA]</scope>
    <source>
        <strain evidence="8 9">17-16730-2A</strain>
    </source>
</reference>
<dbReference type="InterPro" id="IPR001223">
    <property type="entry name" value="Glyco_hydro18_cat"/>
</dbReference>
<evidence type="ECO:0000256" key="3">
    <source>
        <dbReference type="ARBA" id="ARBA00022801"/>
    </source>
</evidence>
<dbReference type="GO" id="GO:0030246">
    <property type="term" value="F:carbohydrate binding"/>
    <property type="evidence" value="ECO:0007669"/>
    <property type="project" value="InterPro"/>
</dbReference>
<dbReference type="InterPro" id="IPR017853">
    <property type="entry name" value="GH"/>
</dbReference>
<dbReference type="AlphaFoldDB" id="A0AAW4AK81"/>
<dbReference type="Gene3D" id="3.20.20.80">
    <property type="entry name" value="Glycosidases"/>
    <property type="match status" value="1"/>
</dbReference>
<dbReference type="PANTHER" id="PTHR45708">
    <property type="entry name" value="ENDOCHITINASE"/>
    <property type="match status" value="1"/>
</dbReference>
<dbReference type="InterPro" id="IPR050542">
    <property type="entry name" value="Glycosyl_Hydrlase18_Chitinase"/>
</dbReference>
<name>A0AAW4AK81_VIBAN</name>
<dbReference type="SMART" id="SM00636">
    <property type="entry name" value="Glyco_18"/>
    <property type="match status" value="1"/>
</dbReference>
<dbReference type="PANTHER" id="PTHR45708:SF49">
    <property type="entry name" value="ENDOCHITINASE"/>
    <property type="match status" value="1"/>
</dbReference>
<dbReference type="EC" id="3.2.1.14" evidence="2"/>
<gene>
    <name evidence="8" type="ORF">EAY07_00460</name>
</gene>
<dbReference type="Gene3D" id="2.60.40.10">
    <property type="entry name" value="Immunoglobulins"/>
    <property type="match status" value="4"/>
</dbReference>
<dbReference type="InterPro" id="IPR013783">
    <property type="entry name" value="Ig-like_fold"/>
</dbReference>
<evidence type="ECO:0000256" key="2">
    <source>
        <dbReference type="ARBA" id="ARBA00012729"/>
    </source>
</evidence>
<dbReference type="CDD" id="cd12215">
    <property type="entry name" value="ChiC_BD"/>
    <property type="match status" value="1"/>
</dbReference>
<keyword evidence="3 6" id="KW-0378">Hydrolase</keyword>
<evidence type="ECO:0000256" key="6">
    <source>
        <dbReference type="RuleBase" id="RU000489"/>
    </source>
</evidence>
<dbReference type="InterPro" id="IPR036573">
    <property type="entry name" value="CBM_sf_5/12"/>
</dbReference>
<dbReference type="GO" id="GO:0005576">
    <property type="term" value="C:extracellular region"/>
    <property type="evidence" value="ECO:0007669"/>
    <property type="project" value="InterPro"/>
</dbReference>
<dbReference type="EMBL" id="RDOM01000003">
    <property type="protein sequence ID" value="MBF4270539.1"/>
    <property type="molecule type" value="Genomic_DNA"/>
</dbReference>
<comment type="similarity">
    <text evidence="1">Belongs to the glycosyl hydrolase 18 family. Chitinase class II subfamily.</text>
</comment>
<evidence type="ECO:0000259" key="7">
    <source>
        <dbReference type="PROSITE" id="PS51910"/>
    </source>
</evidence>
<protein>
    <recommendedName>
        <fullName evidence="2">chitinase</fullName>
        <ecNumber evidence="2">3.2.1.14</ecNumber>
    </recommendedName>
</protein>
<comment type="caution">
    <text evidence="8">The sequence shown here is derived from an EMBL/GenBank/DDBJ whole genome shotgun (WGS) entry which is preliminary data.</text>
</comment>
<feature type="domain" description="GH18" evidence="7">
    <location>
        <begin position="568"/>
        <end position="888"/>
    </location>
</feature>
<dbReference type="SUPFAM" id="SSF51445">
    <property type="entry name" value="(Trans)glycosidases"/>
    <property type="match status" value="1"/>
</dbReference>
<evidence type="ECO:0000256" key="1">
    <source>
        <dbReference type="ARBA" id="ARBA00009121"/>
    </source>
</evidence>
<dbReference type="PROSITE" id="PS01095">
    <property type="entry name" value="GH18_1"/>
    <property type="match status" value="1"/>
</dbReference>
<dbReference type="GO" id="GO:0008061">
    <property type="term" value="F:chitin binding"/>
    <property type="evidence" value="ECO:0007669"/>
    <property type="project" value="InterPro"/>
</dbReference>
<evidence type="ECO:0000256" key="4">
    <source>
        <dbReference type="ARBA" id="ARBA00023277"/>
    </source>
</evidence>
<dbReference type="PROSITE" id="PS51910">
    <property type="entry name" value="GH18_2"/>
    <property type="match status" value="1"/>
</dbReference>
<dbReference type="InterPro" id="IPR001579">
    <property type="entry name" value="Glyco_hydro_18_chit_AS"/>
</dbReference>
<keyword evidence="5 6" id="KW-0326">Glycosidase</keyword>
<keyword evidence="4" id="KW-0119">Carbohydrate metabolism</keyword>
<accession>A0AAW4AK81</accession>
<evidence type="ECO:0000256" key="5">
    <source>
        <dbReference type="ARBA" id="ARBA00023295"/>
    </source>
</evidence>
<dbReference type="InterPro" id="IPR003610">
    <property type="entry name" value="CBM5/12"/>
</dbReference>
<sequence length="892" mass="93558">MQFSSSSLLVIYPAYLMLPCLYLAYCRPPRQVTWERVNYSQAKERTMSSYLLRAAIITTLGISYQAQAYNCDGLGSWDTAAIYTSGDKVTQSNAAYQANYWTQGNDPASNNGPWAFWLSLGQCDSGGGNVPPTLNLVSPANNAQIPQGSLITLQATASDSDGSVAQVEFLIDGVSIAVITQAPFQTDWTAALGATQVTAIATDNQGATTSTASTISVTPVGGLVPPSISLTSPTGAEQLAAGDSLTLSANATDSDGTVTQVDFYVDGQLVASDTSEPYAHDWTAVSGSHTFKVKATDNDNQTTHSQEVALVVSGGSSGGCAGLATYVAGSSYAAGELVQNNNQKFRCDIAGWCSSSSAWAYEPGKGSYWQEAWTGMGACATPPTVSLTSPADNEVILAGSTILLSAQANDADGSVVQVEFLADGTSLGVVNQAPYSVEWVASKVGSTTLKAIATDNDNNSAESQINVSVSDQALVVSLTSPTSGQTVGLGKPVNIAANATSLTGAVSKVDFLVNGAVVATDTSAPYAYTWTPTAIGEYTVAAQAYDAGSSVLSDAAAVKVVEQTQKKHKLIGYWHNFVNAAGCPMRLADMSDAWDVIDIAFADNDRNSNGTVHFNLFAGDAHSSCPALDATQFKQDMAALQAKGKVFVLSLGGAEGNITLNTDSDEAHFVDSLTALIKEWGFDGLDVDLESGSNLMHGSQIQARLGRALKQIEANIGGDMYLTMAPEHPYVQGGMVAYSGIWGAYIPIINEVRDTLDLLHVQLYNNGGLPNPYLPGAAPEGSVDMMVAQSKMLLEGFDLADGSRFEPLRDDQVAIGLPSGPSSANSGQAPTQNILDALDCLTKGTSCATVKPSFNYPNYGGVMTWSINWDEHDGYNFSTPIGNKLTQMNNAQ</sequence>
<proteinExistence type="inferred from homology"/>
<dbReference type="Pfam" id="PF00704">
    <property type="entry name" value="Glyco_hydro_18"/>
    <property type="match status" value="1"/>
</dbReference>
<evidence type="ECO:0000313" key="9">
    <source>
        <dbReference type="Proteomes" id="UP000722957"/>
    </source>
</evidence>
<evidence type="ECO:0000313" key="8">
    <source>
        <dbReference type="EMBL" id="MBF4270539.1"/>
    </source>
</evidence>
<dbReference type="CDD" id="cd12214">
    <property type="entry name" value="ChiA1_BD"/>
    <property type="match status" value="1"/>
</dbReference>
<dbReference type="GO" id="GO:0005975">
    <property type="term" value="P:carbohydrate metabolic process"/>
    <property type="evidence" value="ECO:0007669"/>
    <property type="project" value="InterPro"/>
</dbReference>
<dbReference type="InterPro" id="IPR011583">
    <property type="entry name" value="Chitinase_II/V-like_cat"/>
</dbReference>
<dbReference type="CDD" id="cd02871">
    <property type="entry name" value="GH18_chitinase_D-like"/>
    <property type="match status" value="1"/>
</dbReference>
<dbReference type="SUPFAM" id="SSF51055">
    <property type="entry name" value="Carbohydrate binding domain"/>
    <property type="match status" value="1"/>
</dbReference>
<dbReference type="SMART" id="SM00495">
    <property type="entry name" value="ChtBD3"/>
    <property type="match status" value="2"/>
</dbReference>
<dbReference type="GO" id="GO:0008843">
    <property type="term" value="F:endochitinase activity"/>
    <property type="evidence" value="ECO:0007669"/>
    <property type="project" value="UniProtKB-EC"/>
</dbReference>
<dbReference type="Pfam" id="PF17957">
    <property type="entry name" value="Big_7"/>
    <property type="match status" value="4"/>
</dbReference>
<dbReference type="Gene3D" id="2.10.10.20">
    <property type="entry name" value="Carbohydrate-binding module superfamily 5/12"/>
    <property type="match status" value="1"/>
</dbReference>
<dbReference type="Proteomes" id="UP000722957">
    <property type="component" value="Unassembled WGS sequence"/>
</dbReference>
<organism evidence="8 9">
    <name type="scientific">Vibrio anguillarum</name>
    <name type="common">Listonella anguillarum</name>
    <dbReference type="NCBI Taxonomy" id="55601"/>
    <lineage>
        <taxon>Bacteria</taxon>
        <taxon>Pseudomonadati</taxon>
        <taxon>Pseudomonadota</taxon>
        <taxon>Gammaproteobacteria</taxon>
        <taxon>Vibrionales</taxon>
        <taxon>Vibrionaceae</taxon>
        <taxon>Vibrio</taxon>
    </lineage>
</organism>